<evidence type="ECO:0000259" key="2">
    <source>
        <dbReference type="SMART" id="SM01324"/>
    </source>
</evidence>
<evidence type="ECO:0000313" key="4">
    <source>
        <dbReference type="Proteomes" id="UP000244932"/>
    </source>
</evidence>
<reference evidence="3 4" key="1">
    <citation type="submission" date="2018-03" db="EMBL/GenBank/DDBJ databases">
        <authorList>
            <person name="Keele B.F."/>
        </authorList>
    </citation>
    <scope>NUCLEOTIDE SEQUENCE [LARGE SCALE GENOMIC DNA]</scope>
    <source>
        <strain evidence="3 4">CeCT 8812</strain>
    </source>
</reference>
<dbReference type="InterPro" id="IPR025582">
    <property type="entry name" value="YARHG_dom"/>
</dbReference>
<dbReference type="Proteomes" id="UP000244932">
    <property type="component" value="Unassembled WGS sequence"/>
</dbReference>
<proteinExistence type="predicted"/>
<feature type="signal peptide" evidence="1">
    <location>
        <begin position="1"/>
        <end position="19"/>
    </location>
</feature>
<evidence type="ECO:0000256" key="1">
    <source>
        <dbReference type="SAM" id="SignalP"/>
    </source>
</evidence>
<dbReference type="EMBL" id="OMKW01000001">
    <property type="protein sequence ID" value="SPF28068.1"/>
    <property type="molecule type" value="Genomic_DNA"/>
</dbReference>
<keyword evidence="4" id="KW-1185">Reference proteome</keyword>
<accession>A0A2R8A7Q6</accession>
<dbReference type="SMART" id="SM01324">
    <property type="entry name" value="YARHG"/>
    <property type="match status" value="1"/>
</dbReference>
<keyword evidence="1" id="KW-0732">Signal</keyword>
<dbReference type="AlphaFoldDB" id="A0A2R8A7Q6"/>
<name>A0A2R8A7Q6_9RHOB</name>
<gene>
    <name evidence="3" type="ORF">POI8812_00366</name>
</gene>
<dbReference type="InterPro" id="IPR027920">
    <property type="entry name" value="DUF4453"/>
</dbReference>
<organism evidence="3 4">
    <name type="scientific">Pontivivens insulae</name>
    <dbReference type="NCBI Taxonomy" id="1639689"/>
    <lineage>
        <taxon>Bacteria</taxon>
        <taxon>Pseudomonadati</taxon>
        <taxon>Pseudomonadota</taxon>
        <taxon>Alphaproteobacteria</taxon>
        <taxon>Rhodobacterales</taxon>
        <taxon>Paracoccaceae</taxon>
        <taxon>Pontivivens</taxon>
    </lineage>
</organism>
<dbReference type="Pfam" id="PF13308">
    <property type="entry name" value="YARHG"/>
    <property type="match status" value="1"/>
</dbReference>
<protein>
    <recommendedName>
        <fullName evidence="2">YARHG domain-containing protein</fullName>
    </recommendedName>
</protein>
<evidence type="ECO:0000313" key="3">
    <source>
        <dbReference type="EMBL" id="SPF28068.1"/>
    </source>
</evidence>
<feature type="domain" description="YARHG" evidence="2">
    <location>
        <begin position="6"/>
        <end position="78"/>
    </location>
</feature>
<sequence>MKMIAICVALVLTPLSALADSFCEDLWFTRNALADRGGYCFSSTLGRAVFDNDGCTGSTSALAANDRAVVSRIVELEAEAQCAVDTEAQGLDLPDLPWRRTMIDLPVADGAESGCLGWRGGRALLHAGAGAFSRVTGSIEPGDVIISAHEAIESNAGGRWIYVTVHPRTAAADPVSAGWTDEAIFSDCSSVAG</sequence>
<dbReference type="RefSeq" id="WP_108780806.1">
    <property type="nucleotide sequence ID" value="NZ_OMKW01000001.1"/>
</dbReference>
<dbReference type="OrthoDB" id="7666530at2"/>
<feature type="chain" id="PRO_5015305424" description="YARHG domain-containing protein" evidence="1">
    <location>
        <begin position="20"/>
        <end position="193"/>
    </location>
</feature>
<dbReference type="Pfam" id="PF14627">
    <property type="entry name" value="DUF4453"/>
    <property type="match status" value="1"/>
</dbReference>